<dbReference type="Pfam" id="PF10497">
    <property type="entry name" value="zf-4CXXC_R1"/>
    <property type="match status" value="1"/>
</dbReference>
<evidence type="ECO:0000256" key="3">
    <source>
        <dbReference type="ARBA" id="ARBA00022490"/>
    </source>
</evidence>
<evidence type="ECO:0000256" key="10">
    <source>
        <dbReference type="SAM" id="MobiDB-lite"/>
    </source>
</evidence>
<evidence type="ECO:0000256" key="4">
    <source>
        <dbReference type="ARBA" id="ARBA00022499"/>
    </source>
</evidence>
<keyword evidence="8" id="KW-0804">Transcription</keyword>
<evidence type="ECO:0000256" key="1">
    <source>
        <dbReference type="ARBA" id="ARBA00004123"/>
    </source>
</evidence>
<dbReference type="GO" id="GO:0006355">
    <property type="term" value="P:regulation of DNA-templated transcription"/>
    <property type="evidence" value="ECO:0007669"/>
    <property type="project" value="InterPro"/>
</dbReference>
<keyword evidence="13" id="KW-1185">Reference proteome</keyword>
<accession>A0A8X8AVE8</accession>
<dbReference type="InterPro" id="IPR040221">
    <property type="entry name" value="CDCA7/CDA7L"/>
</dbReference>
<evidence type="ECO:0000256" key="9">
    <source>
        <dbReference type="ARBA" id="ARBA00023242"/>
    </source>
</evidence>
<evidence type="ECO:0000313" key="13">
    <source>
        <dbReference type="Proteomes" id="UP000886595"/>
    </source>
</evidence>
<dbReference type="PANTHER" id="PTHR31169:SF8">
    <property type="entry name" value="ZINC-FINGER DOMAIN OF MONOAMINE-OXIDASE A REPRESSOR R1 PROTEIN"/>
    <property type="match status" value="1"/>
</dbReference>
<dbReference type="Proteomes" id="UP000886595">
    <property type="component" value="Unassembled WGS sequence"/>
</dbReference>
<evidence type="ECO:0000256" key="5">
    <source>
        <dbReference type="ARBA" id="ARBA00022553"/>
    </source>
</evidence>
<evidence type="ECO:0000259" key="11">
    <source>
        <dbReference type="Pfam" id="PF10497"/>
    </source>
</evidence>
<name>A0A8X8AVE8_BRACI</name>
<dbReference type="EMBL" id="JAAMPC010000005">
    <property type="protein sequence ID" value="KAG2312697.1"/>
    <property type="molecule type" value="Genomic_DNA"/>
</dbReference>
<feature type="region of interest" description="Disordered" evidence="10">
    <location>
        <begin position="1"/>
        <end position="20"/>
    </location>
</feature>
<comment type="subcellular location">
    <subcellularLocation>
        <location evidence="2">Cytoplasm</location>
    </subcellularLocation>
    <subcellularLocation>
        <location evidence="1">Nucleus</location>
    </subcellularLocation>
</comment>
<evidence type="ECO:0000256" key="8">
    <source>
        <dbReference type="ARBA" id="ARBA00023163"/>
    </source>
</evidence>
<proteinExistence type="predicted"/>
<dbReference type="GO" id="GO:0005737">
    <property type="term" value="C:cytoplasm"/>
    <property type="evidence" value="ECO:0007669"/>
    <property type="project" value="UniProtKB-SubCell"/>
</dbReference>
<dbReference type="AlphaFoldDB" id="A0A8X8AVE8"/>
<dbReference type="OrthoDB" id="298344at2759"/>
<evidence type="ECO:0000256" key="6">
    <source>
        <dbReference type="ARBA" id="ARBA00022843"/>
    </source>
</evidence>
<reference evidence="12 13" key="1">
    <citation type="submission" date="2020-02" db="EMBL/GenBank/DDBJ databases">
        <authorList>
            <person name="Ma Q."/>
            <person name="Huang Y."/>
            <person name="Song X."/>
            <person name="Pei D."/>
        </authorList>
    </citation>
    <scope>NUCLEOTIDE SEQUENCE [LARGE SCALE GENOMIC DNA]</scope>
    <source>
        <strain evidence="12">Sxm20200214</strain>
        <tissue evidence="12">Leaf</tissue>
    </source>
</reference>
<keyword evidence="6" id="KW-0832">Ubl conjugation</keyword>
<gene>
    <name evidence="12" type="ORF">Bca52824_024254</name>
</gene>
<evidence type="ECO:0000256" key="7">
    <source>
        <dbReference type="ARBA" id="ARBA00023015"/>
    </source>
</evidence>
<dbReference type="GO" id="GO:0005634">
    <property type="term" value="C:nucleus"/>
    <property type="evidence" value="ECO:0007669"/>
    <property type="project" value="UniProtKB-SubCell"/>
</dbReference>
<keyword evidence="9" id="KW-0539">Nucleus</keyword>
<keyword evidence="3" id="KW-0963">Cytoplasm</keyword>
<dbReference type="InterPro" id="IPR018866">
    <property type="entry name" value="Znf-4CXXC_R1"/>
</dbReference>
<comment type="caution">
    <text evidence="12">The sequence shown here is derived from an EMBL/GenBank/DDBJ whole genome shotgun (WGS) entry which is preliminary data.</text>
</comment>
<organism evidence="12 13">
    <name type="scientific">Brassica carinata</name>
    <name type="common">Ethiopian mustard</name>
    <name type="synonym">Abyssinian cabbage</name>
    <dbReference type="NCBI Taxonomy" id="52824"/>
    <lineage>
        <taxon>Eukaryota</taxon>
        <taxon>Viridiplantae</taxon>
        <taxon>Streptophyta</taxon>
        <taxon>Embryophyta</taxon>
        <taxon>Tracheophyta</taxon>
        <taxon>Spermatophyta</taxon>
        <taxon>Magnoliopsida</taxon>
        <taxon>eudicotyledons</taxon>
        <taxon>Gunneridae</taxon>
        <taxon>Pentapetalae</taxon>
        <taxon>rosids</taxon>
        <taxon>malvids</taxon>
        <taxon>Brassicales</taxon>
        <taxon>Brassicaceae</taxon>
        <taxon>Brassiceae</taxon>
        <taxon>Brassica</taxon>
    </lineage>
</organism>
<sequence length="139" mass="15637">MALDASKPSERTKNPISKPSKWKTNPCIQVVGGRIYDSSNSKCCHQCRQKMLDFVVSCKAMKKNKQWTLNYCHICLLNRYSERAEKVATLNDWHCPNCRGLCNCSFCRKEQGLNPKGILSHKAKASGLSSVSELLQVEG</sequence>
<keyword evidence="7" id="KW-0805">Transcription regulation</keyword>
<feature type="domain" description="Zinc-finger" evidence="11">
    <location>
        <begin position="36"/>
        <end position="135"/>
    </location>
</feature>
<dbReference type="PANTHER" id="PTHR31169">
    <property type="entry name" value="OS05G0300700 PROTEIN"/>
    <property type="match status" value="1"/>
</dbReference>
<keyword evidence="4" id="KW-1017">Isopeptide bond</keyword>
<evidence type="ECO:0000313" key="12">
    <source>
        <dbReference type="EMBL" id="KAG2312697.1"/>
    </source>
</evidence>
<keyword evidence="5" id="KW-0597">Phosphoprotein</keyword>
<protein>
    <recommendedName>
        <fullName evidence="11">Zinc-finger domain-containing protein</fullName>
    </recommendedName>
</protein>
<evidence type="ECO:0000256" key="2">
    <source>
        <dbReference type="ARBA" id="ARBA00004496"/>
    </source>
</evidence>